<protein>
    <submittedName>
        <fullName evidence="1">Uncharacterized protein</fullName>
    </submittedName>
</protein>
<proteinExistence type="predicted"/>
<evidence type="ECO:0000313" key="2">
    <source>
        <dbReference type="Proteomes" id="UP000013569"/>
    </source>
</evidence>
<organism evidence="1 2">
    <name type="scientific">Gordonia terrae C-6</name>
    <dbReference type="NCBI Taxonomy" id="1316928"/>
    <lineage>
        <taxon>Bacteria</taxon>
        <taxon>Bacillati</taxon>
        <taxon>Actinomycetota</taxon>
        <taxon>Actinomycetes</taxon>
        <taxon>Mycobacteriales</taxon>
        <taxon>Gordoniaceae</taxon>
        <taxon>Gordonia</taxon>
    </lineage>
</organism>
<gene>
    <name evidence="1" type="ORF">GTC6_20550</name>
</gene>
<dbReference type="Proteomes" id="UP000013569">
    <property type="component" value="Unassembled WGS sequence"/>
</dbReference>
<accession>R7Y465</accession>
<evidence type="ECO:0000313" key="1">
    <source>
        <dbReference type="EMBL" id="EON30826.1"/>
    </source>
</evidence>
<dbReference type="AlphaFoldDB" id="R7Y465"/>
<reference evidence="1 2" key="1">
    <citation type="journal article" date="2013" name="Genome Announc.">
        <title>Draft Genome Sequence of a Benzothiophene-Desulfurizing Bacterium, Gordona terrae Strain C-6.</title>
        <authorList>
            <person name="Wang W."/>
            <person name="Ma T."/>
            <person name="Ren Y."/>
            <person name="Li G."/>
        </authorList>
    </citation>
    <scope>NUCLEOTIDE SEQUENCE [LARGE SCALE GENOMIC DNA]</scope>
    <source>
        <strain evidence="1 2">C-6</strain>
    </source>
</reference>
<name>R7Y465_9ACTN</name>
<sequence length="82" mass="9022">MAKLRTITDYRVKAAKRGQGARYRQIEVFDASGGYRWTLYRSEALRLAGDLVLAAAETGAHEAAVNRLSEVADRLAAMKSHA</sequence>
<comment type="caution">
    <text evidence="1">The sequence shown here is derived from an EMBL/GenBank/DDBJ whole genome shotgun (WGS) entry which is preliminary data.</text>
</comment>
<dbReference type="EMBL" id="AQPW01000038">
    <property type="protein sequence ID" value="EON30826.1"/>
    <property type="molecule type" value="Genomic_DNA"/>
</dbReference>